<dbReference type="EMBL" id="JACGCM010000786">
    <property type="protein sequence ID" value="KAF6166654.1"/>
    <property type="molecule type" value="Genomic_DNA"/>
</dbReference>
<protein>
    <submittedName>
        <fullName evidence="1">Uncharacterized protein</fullName>
    </submittedName>
</protein>
<dbReference type="AlphaFoldDB" id="A0A7J7NI41"/>
<name>A0A7J7NI41_9MAGN</name>
<accession>A0A7J7NI41</accession>
<dbReference type="Proteomes" id="UP000541444">
    <property type="component" value="Unassembled WGS sequence"/>
</dbReference>
<evidence type="ECO:0000313" key="1">
    <source>
        <dbReference type="EMBL" id="KAF6166654.1"/>
    </source>
</evidence>
<comment type="caution">
    <text evidence="1">The sequence shown here is derived from an EMBL/GenBank/DDBJ whole genome shotgun (WGS) entry which is preliminary data.</text>
</comment>
<organism evidence="1 2">
    <name type="scientific">Kingdonia uniflora</name>
    <dbReference type="NCBI Taxonomy" id="39325"/>
    <lineage>
        <taxon>Eukaryota</taxon>
        <taxon>Viridiplantae</taxon>
        <taxon>Streptophyta</taxon>
        <taxon>Embryophyta</taxon>
        <taxon>Tracheophyta</taxon>
        <taxon>Spermatophyta</taxon>
        <taxon>Magnoliopsida</taxon>
        <taxon>Ranunculales</taxon>
        <taxon>Circaeasteraceae</taxon>
        <taxon>Kingdonia</taxon>
    </lineage>
</organism>
<keyword evidence="2" id="KW-1185">Reference proteome</keyword>
<proteinExistence type="predicted"/>
<sequence>MGSHCRSAAMASVRSLIVFRSQSVISKTLTPTPTPKSMPSMFPLPTRTSPCISRIAKALGGAESLMPLHSAIASARLISIIAADSSCWSSLSQDFAVPR</sequence>
<reference evidence="1 2" key="1">
    <citation type="journal article" date="2020" name="IScience">
        <title>Genome Sequencing of the Endangered Kingdonia uniflora (Circaeasteraceae, Ranunculales) Reveals Potential Mechanisms of Evolutionary Specialization.</title>
        <authorList>
            <person name="Sun Y."/>
            <person name="Deng T."/>
            <person name="Zhang A."/>
            <person name="Moore M.J."/>
            <person name="Landis J.B."/>
            <person name="Lin N."/>
            <person name="Zhang H."/>
            <person name="Zhang X."/>
            <person name="Huang J."/>
            <person name="Zhang X."/>
            <person name="Sun H."/>
            <person name="Wang H."/>
        </authorList>
    </citation>
    <scope>NUCLEOTIDE SEQUENCE [LARGE SCALE GENOMIC DNA]</scope>
    <source>
        <strain evidence="1">TB1705</strain>
        <tissue evidence="1">Leaf</tissue>
    </source>
</reference>
<dbReference type="InterPro" id="IPR043459">
    <property type="entry name" value="NFD6/NOXY2-like"/>
</dbReference>
<dbReference type="PANTHER" id="PTHR33156">
    <property type="entry name" value="OS02G0230000 PROTEIN"/>
    <property type="match status" value="1"/>
</dbReference>
<gene>
    <name evidence="1" type="ORF">GIB67_005516</name>
</gene>
<dbReference type="PANTHER" id="PTHR33156:SF37">
    <property type="entry name" value="PROTEIN NUCLEAR FUSION DEFECTIVE 6, CHLOROPLASTIC_MITOCHONDRIAL"/>
    <property type="match status" value="1"/>
</dbReference>
<evidence type="ECO:0000313" key="2">
    <source>
        <dbReference type="Proteomes" id="UP000541444"/>
    </source>
</evidence>